<evidence type="ECO:0000313" key="2">
    <source>
        <dbReference type="Proteomes" id="UP000542674"/>
    </source>
</evidence>
<proteinExistence type="predicted"/>
<sequence>MPPARDRPSREDVWLPADLLLVLLTQEAVRTGDRRLRVTRKAINTWVRRRHVRYERGRGYHVASVIDYLTNRGRRGLHRRSS</sequence>
<evidence type="ECO:0008006" key="3">
    <source>
        <dbReference type="Google" id="ProtNLM"/>
    </source>
</evidence>
<dbReference type="EMBL" id="JACHJS010000001">
    <property type="protein sequence ID" value="MBB4963813.1"/>
    <property type="molecule type" value="Genomic_DNA"/>
</dbReference>
<keyword evidence="2" id="KW-1185">Reference proteome</keyword>
<name>A0A7W7WUU9_9PSEU</name>
<gene>
    <name evidence="1" type="ORF">F4559_001172</name>
</gene>
<organism evidence="1 2">
    <name type="scientific">Saccharothrix violaceirubra</name>
    <dbReference type="NCBI Taxonomy" id="413306"/>
    <lineage>
        <taxon>Bacteria</taxon>
        <taxon>Bacillati</taxon>
        <taxon>Actinomycetota</taxon>
        <taxon>Actinomycetes</taxon>
        <taxon>Pseudonocardiales</taxon>
        <taxon>Pseudonocardiaceae</taxon>
        <taxon>Saccharothrix</taxon>
    </lineage>
</organism>
<accession>A0A7W7WUU9</accession>
<evidence type="ECO:0000313" key="1">
    <source>
        <dbReference type="EMBL" id="MBB4963813.1"/>
    </source>
</evidence>
<dbReference type="RefSeq" id="WP_184666558.1">
    <property type="nucleotide sequence ID" value="NZ_BAABAI010000034.1"/>
</dbReference>
<comment type="caution">
    <text evidence="1">The sequence shown here is derived from an EMBL/GenBank/DDBJ whole genome shotgun (WGS) entry which is preliminary data.</text>
</comment>
<reference evidence="1 2" key="1">
    <citation type="submission" date="2020-08" db="EMBL/GenBank/DDBJ databases">
        <title>Sequencing the genomes of 1000 actinobacteria strains.</title>
        <authorList>
            <person name="Klenk H.-P."/>
        </authorList>
    </citation>
    <scope>NUCLEOTIDE SEQUENCE [LARGE SCALE GENOMIC DNA]</scope>
    <source>
        <strain evidence="1 2">DSM 45084</strain>
    </source>
</reference>
<dbReference type="AlphaFoldDB" id="A0A7W7WUU9"/>
<protein>
    <recommendedName>
        <fullName evidence="3">Excisionase family DNA binding protein</fullName>
    </recommendedName>
</protein>
<dbReference type="Proteomes" id="UP000542674">
    <property type="component" value="Unassembled WGS sequence"/>
</dbReference>